<comment type="similarity">
    <text evidence="8">Belongs to the NrdR family.</text>
</comment>
<dbReference type="AlphaFoldDB" id="A0A1T5MGI4"/>
<evidence type="ECO:0000256" key="6">
    <source>
        <dbReference type="ARBA" id="ARBA00023125"/>
    </source>
</evidence>
<dbReference type="Pfam" id="PF03477">
    <property type="entry name" value="ATP-cone"/>
    <property type="match status" value="1"/>
</dbReference>
<dbReference type="NCBIfam" id="TIGR00244">
    <property type="entry name" value="transcriptional regulator NrdR"/>
    <property type="match status" value="1"/>
</dbReference>
<dbReference type="InterPro" id="IPR055173">
    <property type="entry name" value="NrdR-like_N"/>
</dbReference>
<protein>
    <recommendedName>
        <fullName evidence="8">Transcriptional repressor NrdR</fullName>
    </recommendedName>
</protein>
<dbReference type="GO" id="GO:0008270">
    <property type="term" value="F:zinc ion binding"/>
    <property type="evidence" value="ECO:0007669"/>
    <property type="project" value="UniProtKB-UniRule"/>
</dbReference>
<evidence type="ECO:0000256" key="2">
    <source>
        <dbReference type="ARBA" id="ARBA00022741"/>
    </source>
</evidence>
<dbReference type="PANTHER" id="PTHR30455:SF2">
    <property type="entry name" value="TRANSCRIPTIONAL REPRESSOR NRDR"/>
    <property type="match status" value="1"/>
</dbReference>
<keyword evidence="3 8" id="KW-0862">Zinc</keyword>
<evidence type="ECO:0000259" key="9">
    <source>
        <dbReference type="PROSITE" id="PS51161"/>
    </source>
</evidence>
<keyword evidence="1 8" id="KW-0678">Repressor</keyword>
<proteinExistence type="inferred from homology"/>
<evidence type="ECO:0000256" key="3">
    <source>
        <dbReference type="ARBA" id="ARBA00022833"/>
    </source>
</evidence>
<dbReference type="Pfam" id="PF22811">
    <property type="entry name" value="Zn_ribbon_NrdR"/>
    <property type="match status" value="1"/>
</dbReference>
<dbReference type="OrthoDB" id="9807461at2"/>
<dbReference type="HAMAP" id="MF_00440">
    <property type="entry name" value="NrdR"/>
    <property type="match status" value="1"/>
</dbReference>
<comment type="function">
    <text evidence="8">Negatively regulates transcription of bacterial ribonucleotide reductase nrd genes and operons by binding to NrdR-boxes.</text>
</comment>
<keyword evidence="6 8" id="KW-0238">DNA-binding</keyword>
<keyword evidence="8" id="KW-0479">Metal-binding</keyword>
<keyword evidence="7 8" id="KW-0804">Transcription</keyword>
<accession>A0A1T5MGI4</accession>
<evidence type="ECO:0000256" key="4">
    <source>
        <dbReference type="ARBA" id="ARBA00022840"/>
    </source>
</evidence>
<name>A0A1T5MGI4_9FIRM</name>
<dbReference type="RefSeq" id="WP_079495196.1">
    <property type="nucleotide sequence ID" value="NZ_FUZT01000015.1"/>
</dbReference>
<organism evidence="10 11">
    <name type="scientific">Maledivibacter halophilus</name>
    <dbReference type="NCBI Taxonomy" id="36842"/>
    <lineage>
        <taxon>Bacteria</taxon>
        <taxon>Bacillati</taxon>
        <taxon>Bacillota</taxon>
        <taxon>Clostridia</taxon>
        <taxon>Peptostreptococcales</taxon>
        <taxon>Caminicellaceae</taxon>
        <taxon>Maledivibacter</taxon>
    </lineage>
</organism>
<evidence type="ECO:0000313" key="11">
    <source>
        <dbReference type="Proteomes" id="UP000190285"/>
    </source>
</evidence>
<dbReference type="PROSITE" id="PS51161">
    <property type="entry name" value="ATP_CONE"/>
    <property type="match status" value="1"/>
</dbReference>
<dbReference type="GO" id="GO:0045892">
    <property type="term" value="P:negative regulation of DNA-templated transcription"/>
    <property type="evidence" value="ECO:0007669"/>
    <property type="project" value="UniProtKB-UniRule"/>
</dbReference>
<dbReference type="STRING" id="36842.SAMN02194393_04704"/>
<evidence type="ECO:0000256" key="1">
    <source>
        <dbReference type="ARBA" id="ARBA00022491"/>
    </source>
</evidence>
<evidence type="ECO:0000256" key="7">
    <source>
        <dbReference type="ARBA" id="ARBA00023163"/>
    </source>
</evidence>
<feature type="domain" description="ATP-cone" evidence="9">
    <location>
        <begin position="49"/>
        <end position="139"/>
    </location>
</feature>
<dbReference type="InterPro" id="IPR005144">
    <property type="entry name" value="ATP-cone_dom"/>
</dbReference>
<evidence type="ECO:0000313" key="10">
    <source>
        <dbReference type="EMBL" id="SKC87361.1"/>
    </source>
</evidence>
<dbReference type="PANTHER" id="PTHR30455">
    <property type="entry name" value="TRANSCRIPTIONAL REPRESSOR NRDR"/>
    <property type="match status" value="1"/>
</dbReference>
<feature type="zinc finger region" evidence="8">
    <location>
        <begin position="3"/>
        <end position="34"/>
    </location>
</feature>
<dbReference type="InterPro" id="IPR003796">
    <property type="entry name" value="RNR_NrdR-like"/>
</dbReference>
<dbReference type="GO" id="GO:0003677">
    <property type="term" value="F:DNA binding"/>
    <property type="evidence" value="ECO:0007669"/>
    <property type="project" value="UniProtKB-KW"/>
</dbReference>
<sequence>MNCPYCSHYETKVVDSRPTDEGQAIRRRRECLNCKKRFTTYEKVEEIPIVIVKKDGNRQSFNRNKVINGMIRACEKRPVSMQLIEKTADEIERHLNNSMEKEIPSEYIGELVMNSLKEIDDVAYVRFASVYRHFKDINTFMDELNKLLKERK</sequence>
<dbReference type="EMBL" id="FUZT01000015">
    <property type="protein sequence ID" value="SKC87361.1"/>
    <property type="molecule type" value="Genomic_DNA"/>
</dbReference>
<keyword evidence="2 8" id="KW-0547">Nucleotide-binding</keyword>
<gene>
    <name evidence="8" type="primary">nrdR</name>
    <name evidence="10" type="ORF">SAMN02194393_04704</name>
</gene>
<reference evidence="10 11" key="1">
    <citation type="submission" date="2017-02" db="EMBL/GenBank/DDBJ databases">
        <authorList>
            <person name="Peterson S.W."/>
        </authorList>
    </citation>
    <scope>NUCLEOTIDE SEQUENCE [LARGE SCALE GENOMIC DNA]</scope>
    <source>
        <strain evidence="10 11">M1</strain>
    </source>
</reference>
<comment type="cofactor">
    <cofactor evidence="8">
        <name>Zn(2+)</name>
        <dbReference type="ChEBI" id="CHEBI:29105"/>
    </cofactor>
    <text evidence="8">Binds 1 zinc ion.</text>
</comment>
<keyword evidence="5 8" id="KW-0805">Transcription regulation</keyword>
<evidence type="ECO:0000256" key="8">
    <source>
        <dbReference type="HAMAP-Rule" id="MF_00440"/>
    </source>
</evidence>
<keyword evidence="4 8" id="KW-0067">ATP-binding</keyword>
<dbReference type="GO" id="GO:0005524">
    <property type="term" value="F:ATP binding"/>
    <property type="evidence" value="ECO:0007669"/>
    <property type="project" value="UniProtKB-UniRule"/>
</dbReference>
<keyword evidence="11" id="KW-1185">Reference proteome</keyword>
<dbReference type="Proteomes" id="UP000190285">
    <property type="component" value="Unassembled WGS sequence"/>
</dbReference>
<keyword evidence="8" id="KW-0863">Zinc-finger</keyword>
<evidence type="ECO:0000256" key="5">
    <source>
        <dbReference type="ARBA" id="ARBA00023015"/>
    </source>
</evidence>